<sequence length="116" mass="13559">MILKGIFIDMEDKEYISEELSSYNRSQEEHLEQPIDQNLLLENNELSGNWKRKAYDKDKLFANKSLLSALRCRQYSKGYLSSLAVEGAFFVYKDLLYYKRGVYQFVNGYPLVGHAT</sequence>
<reference evidence="1" key="1">
    <citation type="submission" date="2021-02" db="EMBL/GenBank/DDBJ databases">
        <authorList>
            <person name="Bekaert M."/>
        </authorList>
    </citation>
    <scope>NUCLEOTIDE SEQUENCE</scope>
    <source>
        <strain evidence="1">IoA-00</strain>
    </source>
</reference>
<dbReference type="EMBL" id="HG994592">
    <property type="protein sequence ID" value="CAF2828539.1"/>
    <property type="molecule type" value="Genomic_DNA"/>
</dbReference>
<evidence type="ECO:0000313" key="2">
    <source>
        <dbReference type="Proteomes" id="UP000675881"/>
    </source>
</evidence>
<proteinExistence type="predicted"/>
<dbReference type="Proteomes" id="UP000675881">
    <property type="component" value="Chromosome 13"/>
</dbReference>
<organism evidence="1 2">
    <name type="scientific">Lepeophtheirus salmonis</name>
    <name type="common">Salmon louse</name>
    <name type="synonym">Caligus salmonis</name>
    <dbReference type="NCBI Taxonomy" id="72036"/>
    <lineage>
        <taxon>Eukaryota</taxon>
        <taxon>Metazoa</taxon>
        <taxon>Ecdysozoa</taxon>
        <taxon>Arthropoda</taxon>
        <taxon>Crustacea</taxon>
        <taxon>Multicrustacea</taxon>
        <taxon>Hexanauplia</taxon>
        <taxon>Copepoda</taxon>
        <taxon>Siphonostomatoida</taxon>
        <taxon>Caligidae</taxon>
        <taxon>Lepeophtheirus</taxon>
    </lineage>
</organism>
<name>A0A7R8H2H3_LEPSM</name>
<dbReference type="AlphaFoldDB" id="A0A7R8H2H3"/>
<accession>A0A7R8H2H3</accession>
<evidence type="ECO:0000313" key="1">
    <source>
        <dbReference type="EMBL" id="CAF2828539.1"/>
    </source>
</evidence>
<gene>
    <name evidence="1" type="ORF">LSAA_4267</name>
</gene>
<keyword evidence="2" id="KW-1185">Reference proteome</keyword>
<protein>
    <submittedName>
        <fullName evidence="1">(salmon louse) hypothetical protein</fullName>
    </submittedName>
</protein>